<gene>
    <name evidence="2" type="ORF">E3U55_12065</name>
</gene>
<sequence length="162" mass="18026">MNTRMGLIVALIFIIVLSGCSTANQKYEDPPFSFNAKDVHGNSVSLKNDAPTIMYFMASWCPTCIGGERVLKEVNELYPKVQLVTIDVDPVTDTVESLTEFQKMYGGNWSHVLDEGQKISKGYSVNRLEEMIVVDKDQEVVFRGTNPSLDELKEALSSIGVK</sequence>
<dbReference type="Pfam" id="PF08534">
    <property type="entry name" value="Redoxin"/>
    <property type="match status" value="1"/>
</dbReference>
<dbReference type="Proteomes" id="UP000297975">
    <property type="component" value="Unassembled WGS sequence"/>
</dbReference>
<protein>
    <submittedName>
        <fullName evidence="2">TlpA family protein disulfide reductase</fullName>
    </submittedName>
</protein>
<dbReference type="PROSITE" id="PS51257">
    <property type="entry name" value="PROKAR_LIPOPROTEIN"/>
    <property type="match status" value="1"/>
</dbReference>
<dbReference type="SUPFAM" id="SSF52833">
    <property type="entry name" value="Thioredoxin-like"/>
    <property type="match status" value="1"/>
</dbReference>
<evidence type="ECO:0000259" key="1">
    <source>
        <dbReference type="PROSITE" id="PS51352"/>
    </source>
</evidence>
<evidence type="ECO:0000313" key="2">
    <source>
        <dbReference type="EMBL" id="TFB18520.1"/>
    </source>
</evidence>
<comment type="caution">
    <text evidence="2">The sequence shown here is derived from an EMBL/GenBank/DDBJ whole genome shotgun (WGS) entry which is preliminary data.</text>
</comment>
<organism evidence="2 3">
    <name type="scientific">Filobacillus milosensis</name>
    <dbReference type="NCBI Taxonomy" id="94137"/>
    <lineage>
        <taxon>Bacteria</taxon>
        <taxon>Bacillati</taxon>
        <taxon>Bacillota</taxon>
        <taxon>Bacilli</taxon>
        <taxon>Bacillales</taxon>
        <taxon>Bacillaceae</taxon>
        <taxon>Filobacillus</taxon>
    </lineage>
</organism>
<proteinExistence type="predicted"/>
<feature type="domain" description="Thioredoxin" evidence="1">
    <location>
        <begin position="25"/>
        <end position="161"/>
    </location>
</feature>
<dbReference type="PANTHER" id="PTHR42852">
    <property type="entry name" value="THIOL:DISULFIDE INTERCHANGE PROTEIN DSBE"/>
    <property type="match status" value="1"/>
</dbReference>
<dbReference type="RefSeq" id="WP_134340725.1">
    <property type="nucleotide sequence ID" value="NZ_SOPW01000013.1"/>
</dbReference>
<dbReference type="InterPro" id="IPR050553">
    <property type="entry name" value="Thioredoxin_ResA/DsbE_sf"/>
</dbReference>
<dbReference type="AlphaFoldDB" id="A0A4Y8IHJ7"/>
<dbReference type="PROSITE" id="PS51352">
    <property type="entry name" value="THIOREDOXIN_2"/>
    <property type="match status" value="1"/>
</dbReference>
<dbReference type="CDD" id="cd02966">
    <property type="entry name" value="TlpA_like_family"/>
    <property type="match status" value="1"/>
</dbReference>
<dbReference type="InterPro" id="IPR013740">
    <property type="entry name" value="Redoxin"/>
</dbReference>
<reference evidence="2 3" key="1">
    <citation type="submission" date="2019-03" db="EMBL/GenBank/DDBJ databases">
        <authorList>
            <person name="He R.-H."/>
        </authorList>
    </citation>
    <scope>NUCLEOTIDE SEQUENCE [LARGE SCALE GENOMIC DNA]</scope>
    <source>
        <strain evidence="3">SH 714</strain>
    </source>
</reference>
<dbReference type="InterPro" id="IPR036249">
    <property type="entry name" value="Thioredoxin-like_sf"/>
</dbReference>
<keyword evidence="3" id="KW-1185">Reference proteome</keyword>
<accession>A0A4Y8IHJ7</accession>
<dbReference type="GO" id="GO:0016491">
    <property type="term" value="F:oxidoreductase activity"/>
    <property type="evidence" value="ECO:0007669"/>
    <property type="project" value="InterPro"/>
</dbReference>
<dbReference type="InterPro" id="IPR013766">
    <property type="entry name" value="Thioredoxin_domain"/>
</dbReference>
<name>A0A4Y8IHJ7_9BACI</name>
<evidence type="ECO:0000313" key="3">
    <source>
        <dbReference type="Proteomes" id="UP000297975"/>
    </source>
</evidence>
<dbReference type="Gene3D" id="3.40.30.10">
    <property type="entry name" value="Glutaredoxin"/>
    <property type="match status" value="1"/>
</dbReference>
<dbReference type="EMBL" id="SOPW01000013">
    <property type="protein sequence ID" value="TFB18520.1"/>
    <property type="molecule type" value="Genomic_DNA"/>
</dbReference>
<dbReference type="OrthoDB" id="7629852at2"/>